<dbReference type="EMBL" id="CP117988">
    <property type="protein sequence ID" value="WDG07030.1"/>
    <property type="molecule type" value="Genomic_DNA"/>
</dbReference>
<evidence type="ECO:0000313" key="3">
    <source>
        <dbReference type="Proteomes" id="UP001219537"/>
    </source>
</evidence>
<accession>A0AAQ2XW87</accession>
<keyword evidence="1" id="KW-0732">Signal</keyword>
<dbReference type="RefSeq" id="WP_045368900.1">
    <property type="nucleotide sequence ID" value="NZ_BBKV01000013.1"/>
</dbReference>
<feature type="signal peptide" evidence="1">
    <location>
        <begin position="1"/>
        <end position="20"/>
    </location>
</feature>
<dbReference type="AlphaFoldDB" id="A0AAQ2XW87"/>
<feature type="chain" id="PRO_5042988151" evidence="1">
    <location>
        <begin position="21"/>
        <end position="174"/>
    </location>
</feature>
<organism evidence="2 3">
    <name type="scientific">Vibrio campbellii</name>
    <dbReference type="NCBI Taxonomy" id="680"/>
    <lineage>
        <taxon>Bacteria</taxon>
        <taxon>Pseudomonadati</taxon>
        <taxon>Pseudomonadota</taxon>
        <taxon>Gammaproteobacteria</taxon>
        <taxon>Vibrionales</taxon>
        <taxon>Vibrionaceae</taxon>
        <taxon>Vibrio</taxon>
    </lineage>
</organism>
<evidence type="ECO:0000256" key="1">
    <source>
        <dbReference type="SAM" id="SignalP"/>
    </source>
</evidence>
<reference evidence="2" key="1">
    <citation type="submission" date="2023-02" db="EMBL/GenBank/DDBJ databases">
        <title>Isolation, identification, and genome analysis of Vibrio campbellii in the Penaeus vannamei larvae stage.</title>
        <authorList>
            <person name="Huang T."/>
            <person name="Zhang B."/>
        </authorList>
    </citation>
    <scope>NUCLEOTIDE SEQUENCE</scope>
    <source>
        <strain evidence="2">20220413_1</strain>
    </source>
</reference>
<proteinExistence type="predicted"/>
<sequence length="174" mass="19058">MKKTTVMLLGIMFISMNVNALDKTLRVTTTIDINQLYTDAITQVVFNPASLQLDLNEESTGFIDEVTTMQVSTDIPMSTSGVAYTSTLTKNTASCTDYFGNVSAQTEFTSVYFDGELILAGNSKTLDDFNSNDGTHKYSEHSIELKFSPFSDVISVGPLKECSGEIEFRVGVDI</sequence>
<protein>
    <submittedName>
        <fullName evidence="2">Uncharacterized protein</fullName>
    </submittedName>
</protein>
<dbReference type="Proteomes" id="UP001219537">
    <property type="component" value="Chromosome 1"/>
</dbReference>
<evidence type="ECO:0000313" key="2">
    <source>
        <dbReference type="EMBL" id="WDG07030.1"/>
    </source>
</evidence>
<gene>
    <name evidence="2" type="ORF">PUN50_09740</name>
</gene>
<name>A0AAQ2XW87_9VIBR</name>